<dbReference type="PANTHER" id="PTHR43630">
    <property type="entry name" value="POLY-BETA-1,6-N-ACETYL-D-GLUCOSAMINE SYNTHASE"/>
    <property type="match status" value="1"/>
</dbReference>
<keyword evidence="4" id="KW-1133">Transmembrane helix</keyword>
<comment type="caution">
    <text evidence="6">The sequence shown here is derived from an EMBL/GenBank/DDBJ whole genome shotgun (WGS) entry which is preliminary data.</text>
</comment>
<dbReference type="OrthoDB" id="1114838at2"/>
<reference evidence="6 7" key="1">
    <citation type="journal article" date="2015" name="Int. J. Syst. Evol. Microbiol.">
        <title>Mariniphaga sediminis sp. nov., isolated from coastal sediment.</title>
        <authorList>
            <person name="Wang F.Q."/>
            <person name="Shen Q.Y."/>
            <person name="Chen G.J."/>
            <person name="Du Z.J."/>
        </authorList>
    </citation>
    <scope>NUCLEOTIDE SEQUENCE [LARGE SCALE GENOMIC DNA]</scope>
    <source>
        <strain evidence="6 7">SY21</strain>
    </source>
</reference>
<dbReference type="InterPro" id="IPR029044">
    <property type="entry name" value="Nucleotide-diphossugar_trans"/>
</dbReference>
<comment type="similarity">
    <text evidence="1">Belongs to the glycosyltransferase 2 family.</text>
</comment>
<organism evidence="6 7">
    <name type="scientific">Mariniphaga sediminis</name>
    <dbReference type="NCBI Taxonomy" id="1628158"/>
    <lineage>
        <taxon>Bacteria</taxon>
        <taxon>Pseudomonadati</taxon>
        <taxon>Bacteroidota</taxon>
        <taxon>Bacteroidia</taxon>
        <taxon>Marinilabiliales</taxon>
        <taxon>Prolixibacteraceae</taxon>
        <taxon>Mariniphaga</taxon>
    </lineage>
</organism>
<keyword evidence="3 6" id="KW-0808">Transferase</keyword>
<sequence>MLSFIIIGKNEGKNLTACISSCISFAYNIAIDYEIIYVDSQSTDNSLAIASNFNKVKTLILQSPCNAAKARNLGARNAEGDYFVFVDGDMVLYPEFGNKIIKNGELIYPFLNGQRIDIYYDENGRFLSDTKNEVTKIKNDKYLITTGGLYIIKRTLWHQMNGMDSKLRCFEDNDLAYRIYLKKNIKILNVGSIFAEHHTIGYTNKKRYIDLARGNNFLFKGVIFRKYIFSKILIYLVRKNLSFFSLLLAIFLTAIIQNPSFLLLYVMVLSIKMFFIRKTNDSIPKIKRFFVDGYIDFKILYGLLFFYPKK</sequence>
<keyword evidence="4" id="KW-0812">Transmembrane</keyword>
<feature type="transmembrane region" description="Helical" evidence="4">
    <location>
        <begin position="243"/>
        <end position="268"/>
    </location>
</feature>
<dbReference type="Pfam" id="PF00535">
    <property type="entry name" value="Glycos_transf_2"/>
    <property type="match status" value="1"/>
</dbReference>
<dbReference type="Gene3D" id="3.90.550.10">
    <property type="entry name" value="Spore Coat Polysaccharide Biosynthesis Protein SpsA, Chain A"/>
    <property type="match status" value="1"/>
</dbReference>
<evidence type="ECO:0000256" key="1">
    <source>
        <dbReference type="ARBA" id="ARBA00006739"/>
    </source>
</evidence>
<dbReference type="AlphaFoldDB" id="A0A399CYU5"/>
<evidence type="ECO:0000256" key="3">
    <source>
        <dbReference type="ARBA" id="ARBA00022679"/>
    </source>
</evidence>
<evidence type="ECO:0000313" key="7">
    <source>
        <dbReference type="Proteomes" id="UP000266441"/>
    </source>
</evidence>
<protein>
    <submittedName>
        <fullName evidence="6">Glycosyltransferase</fullName>
    </submittedName>
</protein>
<dbReference type="EMBL" id="QWET01000023">
    <property type="protein sequence ID" value="RIH63240.1"/>
    <property type="molecule type" value="Genomic_DNA"/>
</dbReference>
<feature type="transmembrane region" description="Helical" evidence="4">
    <location>
        <begin position="289"/>
        <end position="307"/>
    </location>
</feature>
<evidence type="ECO:0000256" key="4">
    <source>
        <dbReference type="SAM" id="Phobius"/>
    </source>
</evidence>
<evidence type="ECO:0000256" key="2">
    <source>
        <dbReference type="ARBA" id="ARBA00022676"/>
    </source>
</evidence>
<keyword evidence="7" id="KW-1185">Reference proteome</keyword>
<dbReference type="InterPro" id="IPR001173">
    <property type="entry name" value="Glyco_trans_2-like"/>
</dbReference>
<accession>A0A399CYU5</accession>
<dbReference type="PANTHER" id="PTHR43630:SF1">
    <property type="entry name" value="POLY-BETA-1,6-N-ACETYL-D-GLUCOSAMINE SYNTHASE"/>
    <property type="match status" value="1"/>
</dbReference>
<dbReference type="RefSeq" id="WP_119351782.1">
    <property type="nucleotide sequence ID" value="NZ_QWET01000023.1"/>
</dbReference>
<dbReference type="SUPFAM" id="SSF53448">
    <property type="entry name" value="Nucleotide-diphospho-sugar transferases"/>
    <property type="match status" value="1"/>
</dbReference>
<proteinExistence type="inferred from homology"/>
<dbReference type="Proteomes" id="UP000266441">
    <property type="component" value="Unassembled WGS sequence"/>
</dbReference>
<evidence type="ECO:0000259" key="5">
    <source>
        <dbReference type="Pfam" id="PF00535"/>
    </source>
</evidence>
<gene>
    <name evidence="6" type="ORF">D1164_20525</name>
</gene>
<keyword evidence="4" id="KW-0472">Membrane</keyword>
<evidence type="ECO:0000313" key="6">
    <source>
        <dbReference type="EMBL" id="RIH63240.1"/>
    </source>
</evidence>
<keyword evidence="2" id="KW-0328">Glycosyltransferase</keyword>
<name>A0A399CYU5_9BACT</name>
<dbReference type="GO" id="GO:0016757">
    <property type="term" value="F:glycosyltransferase activity"/>
    <property type="evidence" value="ECO:0007669"/>
    <property type="project" value="UniProtKB-KW"/>
</dbReference>
<feature type="domain" description="Glycosyltransferase 2-like" evidence="5">
    <location>
        <begin position="3"/>
        <end position="106"/>
    </location>
</feature>